<dbReference type="Gene3D" id="1.20.5.420">
    <property type="entry name" value="Immunoglobulin FC, subunit C"/>
    <property type="match status" value="2"/>
</dbReference>
<dbReference type="Pfam" id="PF02216">
    <property type="entry name" value="B"/>
    <property type="match status" value="2"/>
</dbReference>
<keyword evidence="10" id="KW-0843">Virulence</keyword>
<comment type="similarity">
    <text evidence="3">Belongs to the immunoglobulin-binding protein Sbi family.</text>
</comment>
<accession>A0A077UKV7</accession>
<name>A0A077UKV7_9STAP</name>
<evidence type="ECO:0000256" key="13">
    <source>
        <dbReference type="ARBA" id="ARBA00046518"/>
    </source>
</evidence>
<keyword evidence="11" id="KW-0472">Membrane</keyword>
<evidence type="ECO:0000313" key="19">
    <source>
        <dbReference type="Proteomes" id="UP000044616"/>
    </source>
</evidence>
<organism evidence="18 19">
    <name type="scientific">Staphylococcus schweitzeri</name>
    <dbReference type="NCBI Taxonomy" id="1654388"/>
    <lineage>
        <taxon>Bacteria</taxon>
        <taxon>Bacillati</taxon>
        <taxon>Bacillota</taxon>
        <taxon>Bacilli</taxon>
        <taxon>Bacillales</taxon>
        <taxon>Staphylococcaceae</taxon>
        <taxon>Staphylococcus</taxon>
    </lineage>
</organism>
<comment type="function">
    <text evidence="12">Plays a role in the inhibition of both the innate and adaptive immune responses. Possesses two N-terminal domains that bind the Fc region of IgG and two domains that form a tripartite complex with complement factors C3b and CFH. By recruiting CFH and C3b, the secreted form acts as a potent complement inhibitor of the alternative pathway-mediated lysis.</text>
</comment>
<keyword evidence="5" id="KW-1003">Cell membrane</keyword>
<evidence type="ECO:0000256" key="8">
    <source>
        <dbReference type="ARBA" id="ARBA00022729"/>
    </source>
</evidence>
<feature type="domain" description="Protein A Ig-binding" evidence="16">
    <location>
        <begin position="44"/>
        <end position="94"/>
    </location>
</feature>
<dbReference type="GO" id="GO:0005576">
    <property type="term" value="C:extracellular region"/>
    <property type="evidence" value="ECO:0007669"/>
    <property type="project" value="UniProtKB-SubCell"/>
</dbReference>
<keyword evidence="7" id="KW-0390">IgG-binding protein</keyword>
<evidence type="ECO:0000256" key="12">
    <source>
        <dbReference type="ARBA" id="ARBA00045140"/>
    </source>
</evidence>
<feature type="domain" description="Immunoglobulin-binding protein Sbi" evidence="17">
    <location>
        <begin position="198"/>
        <end position="266"/>
    </location>
</feature>
<evidence type="ECO:0000256" key="5">
    <source>
        <dbReference type="ARBA" id="ARBA00022475"/>
    </source>
</evidence>
<dbReference type="InterPro" id="IPR021657">
    <property type="entry name" value="IgG-binding_Sbi_dom_IV"/>
</dbReference>
<evidence type="ECO:0000256" key="7">
    <source>
        <dbReference type="ARBA" id="ARBA00022652"/>
    </source>
</evidence>
<evidence type="ECO:0000256" key="2">
    <source>
        <dbReference type="ARBA" id="ARBA00004613"/>
    </source>
</evidence>
<dbReference type="AlphaFoldDB" id="A0A077UKV7"/>
<evidence type="ECO:0000256" key="3">
    <source>
        <dbReference type="ARBA" id="ARBA00005827"/>
    </source>
</evidence>
<dbReference type="InterPro" id="IPR041909">
    <property type="entry name" value="Sbi_C3_db_domIV"/>
</dbReference>
<gene>
    <name evidence="18" type="primary">sbi</name>
    <name evidence="18" type="ORF">ERS140147_00812</name>
</gene>
<feature type="region of interest" description="Disordered" evidence="14">
    <location>
        <begin position="266"/>
        <end position="295"/>
    </location>
</feature>
<protein>
    <recommendedName>
        <fullName evidence="4">Immunoglobulin-binding protein Sbi</fullName>
    </recommendedName>
</protein>
<keyword evidence="6" id="KW-0964">Secreted</keyword>
<feature type="signal peptide" evidence="15">
    <location>
        <begin position="1"/>
        <end position="29"/>
    </location>
</feature>
<evidence type="ECO:0000256" key="14">
    <source>
        <dbReference type="SAM" id="MobiDB-lite"/>
    </source>
</evidence>
<evidence type="ECO:0000256" key="11">
    <source>
        <dbReference type="ARBA" id="ARBA00023136"/>
    </source>
</evidence>
<dbReference type="SUPFAM" id="SSF46997">
    <property type="entry name" value="Bacterial immunoglobulin/albumin-binding domains"/>
    <property type="match status" value="2"/>
</dbReference>
<evidence type="ECO:0000259" key="16">
    <source>
        <dbReference type="Pfam" id="PF02216"/>
    </source>
</evidence>
<evidence type="ECO:0000256" key="9">
    <source>
        <dbReference type="ARBA" id="ARBA00022737"/>
    </source>
</evidence>
<feature type="chain" id="PRO_5001725073" description="Immunoglobulin-binding protein Sbi" evidence="15">
    <location>
        <begin position="30"/>
        <end position="437"/>
    </location>
</feature>
<dbReference type="GO" id="GO:0019864">
    <property type="term" value="F:IgG binding"/>
    <property type="evidence" value="ECO:0007669"/>
    <property type="project" value="UniProtKB-KW"/>
</dbReference>
<dbReference type="RefSeq" id="WP_047529864.1">
    <property type="nucleotide sequence ID" value="NZ_CCEH01000005.1"/>
</dbReference>
<dbReference type="InterPro" id="IPR009063">
    <property type="entry name" value="Ig/albumin-bd_sf"/>
</dbReference>
<dbReference type="GO" id="GO:0005886">
    <property type="term" value="C:plasma membrane"/>
    <property type="evidence" value="ECO:0007669"/>
    <property type="project" value="UniProtKB-SubCell"/>
</dbReference>
<evidence type="ECO:0000256" key="15">
    <source>
        <dbReference type="SAM" id="SignalP"/>
    </source>
</evidence>
<keyword evidence="9" id="KW-0677">Repeat</keyword>
<evidence type="ECO:0000256" key="1">
    <source>
        <dbReference type="ARBA" id="ARBA00004236"/>
    </source>
</evidence>
<dbReference type="InterPro" id="IPR003132">
    <property type="entry name" value="Protein_A_Ig-bd"/>
</dbReference>
<sequence length="437" mass="50146">MKNKHISKLLVGAATITLATMISNGEAKASENSQQTSTKQQTTQNNYVTDQQKAFYQVLHLKGIAEEQRDQYIKTLREHPERAQEVFSESLKDSKNPERRVAQQNAFYDIHNNKNLTEAEKNNYIAQIKENPDRSQQVWVESIQSPKAKERQNIENANKAIQDFQDNKAPHDKSAAYEANSKLPKDLRDKNNRFVEKVSIEKAIVRHDEHVKAANDAITKLNEKDSIENRRLAQREVNKAPMDVQKHLQKQLDVLVAQKDAEKEVAPKVEAPQIQSPQIEKPKAESPKVEVPQVQSPKVEVPQSKLLGYYQSLKDSFNYGYKYLTDTYKSYKEKYDTAKYYYTTYYKYKGAIDKAVLTILGSGYDSYIQPLKVDEKNGYLAKSYAQARNYVTESINTGKVLYTFYQNPTLVKTAIKAQETATTFKKALTGLFNSFWK</sequence>
<dbReference type="Gene3D" id="1.10.10.1270">
    <property type="entry name" value="Sbi, C3 binding domain IV"/>
    <property type="match status" value="1"/>
</dbReference>
<evidence type="ECO:0000256" key="10">
    <source>
        <dbReference type="ARBA" id="ARBA00023026"/>
    </source>
</evidence>
<evidence type="ECO:0000259" key="17">
    <source>
        <dbReference type="Pfam" id="PF11621"/>
    </source>
</evidence>
<dbReference type="Proteomes" id="UP000044616">
    <property type="component" value="Unassembled WGS sequence"/>
</dbReference>
<comment type="subunit">
    <text evidence="13">Interacts (via sbi-I and sbi-II domains) with the Fc region of mammalian immunoglobulin G (IgG) proteins. Interacts (via sbi-III and sbi-IV domains) with host complement C3. Interacts (via sbi-III and sbi-IV domains) with host CFH. Interacts (via sbi-IV domain) with beta-2-glycoprotein 1/APOH.</text>
</comment>
<evidence type="ECO:0000256" key="6">
    <source>
        <dbReference type="ARBA" id="ARBA00022525"/>
    </source>
</evidence>
<proteinExistence type="inferred from homology"/>
<dbReference type="EMBL" id="CCEH01000005">
    <property type="protein sequence ID" value="CDR27702.1"/>
    <property type="molecule type" value="Genomic_DNA"/>
</dbReference>
<feature type="domain" description="Protein A Ig-binding" evidence="16">
    <location>
        <begin position="96"/>
        <end position="147"/>
    </location>
</feature>
<keyword evidence="8 15" id="KW-0732">Signal</keyword>
<comment type="subcellular location">
    <subcellularLocation>
        <location evidence="1">Cell membrane</location>
    </subcellularLocation>
    <subcellularLocation>
        <location evidence="2">Secreted</location>
    </subcellularLocation>
</comment>
<reference evidence="18 19" key="1">
    <citation type="submission" date="2014-05" db="EMBL/GenBank/DDBJ databases">
        <authorList>
            <person name="Aslett A.Martin."/>
            <person name="De Silva Nishadi"/>
        </authorList>
    </citation>
    <scope>NUCLEOTIDE SEQUENCE [LARGE SCALE GENOMIC DNA]</scope>
</reference>
<evidence type="ECO:0000256" key="4">
    <source>
        <dbReference type="ARBA" id="ARBA00014958"/>
    </source>
</evidence>
<evidence type="ECO:0000313" key="18">
    <source>
        <dbReference type="EMBL" id="CDR27702.1"/>
    </source>
</evidence>
<dbReference type="Pfam" id="PF11621">
    <property type="entry name" value="Sbi-IV"/>
    <property type="match status" value="1"/>
</dbReference>